<dbReference type="InterPro" id="IPR001647">
    <property type="entry name" value="HTH_TetR"/>
</dbReference>
<dbReference type="Gene3D" id="1.10.357.10">
    <property type="entry name" value="Tetracycline Repressor, domain 2"/>
    <property type="match status" value="1"/>
</dbReference>
<evidence type="ECO:0000313" key="5">
    <source>
        <dbReference type="Proteomes" id="UP000290567"/>
    </source>
</evidence>
<evidence type="ECO:0000256" key="2">
    <source>
        <dbReference type="PROSITE-ProRule" id="PRU00335"/>
    </source>
</evidence>
<dbReference type="AlphaFoldDB" id="A0A4V0WPC4"/>
<keyword evidence="5" id="KW-1185">Reference proteome</keyword>
<gene>
    <name evidence="4" type="ORF">NRIC_12600</name>
</gene>
<keyword evidence="1 2" id="KW-0238">DNA-binding</keyword>
<dbReference type="OrthoDB" id="66596at2"/>
<reference evidence="5" key="1">
    <citation type="submission" date="2019-02" db="EMBL/GenBank/DDBJ databases">
        <title>Draft genome sequence of Enterococcus sp. Gos25-1.</title>
        <authorList>
            <person name="Tanaka N."/>
            <person name="Shiwa Y."/>
            <person name="Fujita N."/>
        </authorList>
    </citation>
    <scope>NUCLEOTIDE SEQUENCE [LARGE SCALE GENOMIC DNA]</scope>
    <source>
        <strain evidence="5">Gos25-1</strain>
    </source>
</reference>
<dbReference type="EMBL" id="BJCC01000010">
    <property type="protein sequence ID" value="GCF93369.1"/>
    <property type="molecule type" value="Genomic_DNA"/>
</dbReference>
<proteinExistence type="predicted"/>
<protein>
    <recommendedName>
        <fullName evidence="3">HTH tetR-type domain-containing protein</fullName>
    </recommendedName>
</protein>
<evidence type="ECO:0000259" key="3">
    <source>
        <dbReference type="PROSITE" id="PS50977"/>
    </source>
</evidence>
<sequence>MVRTKRIQREHIIDGAYQLIINEGFKKFHARNIAQQVSCSTQPIYREFSNLSELKSVLIKRIIAKYQDFLDDQQPTSIRELSEVIARYACDYPDEFHRFFLQDQETIQRAKELTKVHYEAVTKKDHSSPLLFNFYWHYCIGKATLTINNTEEHDDIESFQQFLEQ</sequence>
<dbReference type="SUPFAM" id="SSF46689">
    <property type="entry name" value="Homeodomain-like"/>
    <property type="match status" value="1"/>
</dbReference>
<dbReference type="GO" id="GO:0003677">
    <property type="term" value="F:DNA binding"/>
    <property type="evidence" value="ECO:0007669"/>
    <property type="project" value="UniProtKB-UniRule"/>
</dbReference>
<dbReference type="InterPro" id="IPR009057">
    <property type="entry name" value="Homeodomain-like_sf"/>
</dbReference>
<dbReference type="RefSeq" id="WP_146621829.1">
    <property type="nucleotide sequence ID" value="NZ_BJCC01000010.1"/>
</dbReference>
<evidence type="ECO:0000313" key="4">
    <source>
        <dbReference type="EMBL" id="GCF93369.1"/>
    </source>
</evidence>
<comment type="caution">
    <text evidence="4">The sequence shown here is derived from an EMBL/GenBank/DDBJ whole genome shotgun (WGS) entry which is preliminary data.</text>
</comment>
<name>A0A4V0WPC4_9ENTE</name>
<feature type="domain" description="HTH tetR-type" evidence="3">
    <location>
        <begin position="6"/>
        <end position="66"/>
    </location>
</feature>
<feature type="DNA-binding region" description="H-T-H motif" evidence="2">
    <location>
        <begin position="29"/>
        <end position="48"/>
    </location>
</feature>
<evidence type="ECO:0000256" key="1">
    <source>
        <dbReference type="ARBA" id="ARBA00023125"/>
    </source>
</evidence>
<dbReference type="PROSITE" id="PS50977">
    <property type="entry name" value="HTH_TETR_2"/>
    <property type="match status" value="1"/>
</dbReference>
<dbReference type="Proteomes" id="UP000290567">
    <property type="component" value="Unassembled WGS sequence"/>
</dbReference>
<organism evidence="4 5">
    <name type="scientific">Enterococcus florum</name>
    <dbReference type="NCBI Taxonomy" id="2480627"/>
    <lineage>
        <taxon>Bacteria</taxon>
        <taxon>Bacillati</taxon>
        <taxon>Bacillota</taxon>
        <taxon>Bacilli</taxon>
        <taxon>Lactobacillales</taxon>
        <taxon>Enterococcaceae</taxon>
        <taxon>Enterococcus</taxon>
    </lineage>
</organism>
<accession>A0A4V0WPC4</accession>